<organism evidence="1 2">
    <name type="scientific">Spiromyces aspiralis</name>
    <dbReference type="NCBI Taxonomy" id="68401"/>
    <lineage>
        <taxon>Eukaryota</taxon>
        <taxon>Fungi</taxon>
        <taxon>Fungi incertae sedis</taxon>
        <taxon>Zoopagomycota</taxon>
        <taxon>Kickxellomycotina</taxon>
        <taxon>Kickxellomycetes</taxon>
        <taxon>Kickxellales</taxon>
        <taxon>Kickxellaceae</taxon>
        <taxon>Spiromyces</taxon>
    </lineage>
</organism>
<feature type="non-terminal residue" evidence="1">
    <location>
        <position position="257"/>
    </location>
</feature>
<gene>
    <name evidence="1" type="ORF">EV182_006723</name>
</gene>
<sequence length="257" mass="27965">MNVGPSDSQHTHRLYDKNATHHQSAGDERANPLTAITPYAPSVPSGPANYSQGYTGNHYHSQQQPQAASATQLNSSSAPIQPQYQGYYHQQQQPNSAPPAAPPAQPSHSIPSYLTATHIPQPLAHKPTSPHNLHASAPAAPSPPLVSASIYSSGVDAIQPLQHQHHHHQPPPLLSQQQQQQQQPYQYSQQVTNSAAVQRDQAPSSPLRHHQPQQPQQGGYPSLMSEAFPYNPMVTTIPVQKPALLPPDQKYTSESNQ</sequence>
<evidence type="ECO:0000313" key="1">
    <source>
        <dbReference type="EMBL" id="KAJ1677174.1"/>
    </source>
</evidence>
<dbReference type="Proteomes" id="UP001145114">
    <property type="component" value="Unassembled WGS sequence"/>
</dbReference>
<proteinExistence type="predicted"/>
<keyword evidence="2" id="KW-1185">Reference proteome</keyword>
<name>A0ACC1HL03_9FUNG</name>
<reference evidence="1" key="1">
    <citation type="submission" date="2022-06" db="EMBL/GenBank/DDBJ databases">
        <title>Phylogenomic reconstructions and comparative analyses of Kickxellomycotina fungi.</title>
        <authorList>
            <person name="Reynolds N.K."/>
            <person name="Stajich J.E."/>
            <person name="Barry K."/>
            <person name="Grigoriev I.V."/>
            <person name="Crous P."/>
            <person name="Smith M.E."/>
        </authorList>
    </citation>
    <scope>NUCLEOTIDE SEQUENCE</scope>
    <source>
        <strain evidence="1">RSA 2271</strain>
    </source>
</reference>
<comment type="caution">
    <text evidence="1">The sequence shown here is derived from an EMBL/GenBank/DDBJ whole genome shotgun (WGS) entry which is preliminary data.</text>
</comment>
<dbReference type="EMBL" id="JAMZIH010002865">
    <property type="protein sequence ID" value="KAJ1677174.1"/>
    <property type="molecule type" value="Genomic_DNA"/>
</dbReference>
<evidence type="ECO:0000313" key="2">
    <source>
        <dbReference type="Proteomes" id="UP001145114"/>
    </source>
</evidence>
<accession>A0ACC1HL03</accession>
<protein>
    <submittedName>
        <fullName evidence="1">Uncharacterized protein</fullName>
    </submittedName>
</protein>